<dbReference type="AlphaFoldDB" id="G8YGE3"/>
<dbReference type="SUPFAM" id="SSF50044">
    <property type="entry name" value="SH3-domain"/>
    <property type="match status" value="1"/>
</dbReference>
<name>G8YGE3_PICSO</name>
<evidence type="ECO:0000256" key="3">
    <source>
        <dbReference type="SAM" id="MobiDB-lite"/>
    </source>
</evidence>
<evidence type="ECO:0000259" key="4">
    <source>
        <dbReference type="PROSITE" id="PS50002"/>
    </source>
</evidence>
<dbReference type="HOGENOM" id="CLU_069841_1_0_1"/>
<protein>
    <submittedName>
        <fullName evidence="6">Piso0_003612 protein</fullName>
    </submittedName>
</protein>
<dbReference type="STRING" id="559304.G8YGE3"/>
<evidence type="ECO:0000313" key="5">
    <source>
        <dbReference type="EMBL" id="CCE80495.1"/>
    </source>
</evidence>
<dbReference type="InterPro" id="IPR001452">
    <property type="entry name" value="SH3_domain"/>
</dbReference>
<feature type="domain" description="SH3" evidence="4">
    <location>
        <begin position="78"/>
        <end position="139"/>
    </location>
</feature>
<feature type="compositionally biased region" description="Polar residues" evidence="3">
    <location>
        <begin position="208"/>
        <end position="218"/>
    </location>
</feature>
<dbReference type="Gene3D" id="2.30.30.40">
    <property type="entry name" value="SH3 Domains"/>
    <property type="match status" value="1"/>
</dbReference>
<proteinExistence type="predicted"/>
<feature type="compositionally biased region" description="Low complexity" evidence="3">
    <location>
        <begin position="192"/>
        <end position="203"/>
    </location>
</feature>
<dbReference type="OrthoDB" id="19092at2759"/>
<accession>G8YGE3</accession>
<dbReference type="PROSITE" id="PS50002">
    <property type="entry name" value="SH3"/>
    <property type="match status" value="1"/>
</dbReference>
<dbReference type="eggNOG" id="ENOG502RZ32">
    <property type="taxonomic scope" value="Eukaryota"/>
</dbReference>
<dbReference type="InterPro" id="IPR036028">
    <property type="entry name" value="SH3-like_dom_sf"/>
</dbReference>
<evidence type="ECO:0000313" key="6">
    <source>
        <dbReference type="EMBL" id="CCE81260.1"/>
    </source>
</evidence>
<feature type="region of interest" description="Disordered" evidence="3">
    <location>
        <begin position="168"/>
        <end position="218"/>
    </location>
</feature>
<evidence type="ECO:0000256" key="1">
    <source>
        <dbReference type="ARBA" id="ARBA00022443"/>
    </source>
</evidence>
<reference evidence="7" key="2">
    <citation type="journal article" date="2012" name="G3 (Bethesda)">
        <title>Pichia sorbitophila, an interspecies yeast hybrid reveals early steps of genome resolution following polyploidization.</title>
        <authorList>
            <person name="Leh Louis V."/>
            <person name="Despons L."/>
            <person name="Friedrich A."/>
            <person name="Martin T."/>
            <person name="Durrens P."/>
            <person name="Casaregola S."/>
            <person name="Neuveglise C."/>
            <person name="Fairhead C."/>
            <person name="Marck C."/>
            <person name="Cruz J.A."/>
            <person name="Straub M.L."/>
            <person name="Kugler V."/>
            <person name="Sacerdot C."/>
            <person name="Uzunov Z."/>
            <person name="Thierry A."/>
            <person name="Weiss S."/>
            <person name="Bleykasten C."/>
            <person name="De Montigny J."/>
            <person name="Jacques N."/>
            <person name="Jung P."/>
            <person name="Lemaire M."/>
            <person name="Mallet S."/>
            <person name="Morel G."/>
            <person name="Richard G.F."/>
            <person name="Sarkar A."/>
            <person name="Savel G."/>
            <person name="Schacherer J."/>
            <person name="Seret M.L."/>
            <person name="Talla E."/>
            <person name="Samson G."/>
            <person name="Jubin C."/>
            <person name="Poulain J."/>
            <person name="Vacherie B."/>
            <person name="Barbe V."/>
            <person name="Pelletier E."/>
            <person name="Sherman D.J."/>
            <person name="Westhof E."/>
            <person name="Weissenbach J."/>
            <person name="Baret P.V."/>
            <person name="Wincker P."/>
            <person name="Gaillardin C."/>
            <person name="Dujon B."/>
            <person name="Souciet J.L."/>
        </authorList>
    </citation>
    <scope>NUCLEOTIDE SEQUENCE [LARGE SCALE GENOMIC DNA]</scope>
    <source>
        <strain evidence="7">ATCC MYA-4447 / BCRC 22081 / CBS 7064 / NBRC 10061 / NRRL Y-12695</strain>
    </source>
</reference>
<dbReference type="FunFam" id="2.30.30.40:FF:000283">
    <property type="entry name" value="NAP1-binding protein 2"/>
    <property type="match status" value="1"/>
</dbReference>
<dbReference type="Pfam" id="PF00018">
    <property type="entry name" value="SH3_1"/>
    <property type="match status" value="1"/>
</dbReference>
<dbReference type="InParanoid" id="G8YGE3"/>
<organism evidence="6 7">
    <name type="scientific">Pichia sorbitophila (strain ATCC MYA-4447 / BCRC 22081 / CBS 7064 / NBRC 10061 / NRRL Y-12695)</name>
    <name type="common">Hybrid yeast</name>
    <dbReference type="NCBI Taxonomy" id="559304"/>
    <lineage>
        <taxon>Eukaryota</taxon>
        <taxon>Fungi</taxon>
        <taxon>Dikarya</taxon>
        <taxon>Ascomycota</taxon>
        <taxon>Saccharomycotina</taxon>
        <taxon>Pichiomycetes</taxon>
        <taxon>Debaryomycetaceae</taxon>
        <taxon>Millerozyma</taxon>
    </lineage>
</organism>
<dbReference type="OMA" id="ESHPFHI"/>
<keyword evidence="7" id="KW-1185">Reference proteome</keyword>
<evidence type="ECO:0000256" key="2">
    <source>
        <dbReference type="PROSITE-ProRule" id="PRU00192"/>
    </source>
</evidence>
<feature type="compositionally biased region" description="Acidic residues" evidence="3">
    <location>
        <begin position="173"/>
        <end position="191"/>
    </location>
</feature>
<reference evidence="6" key="1">
    <citation type="submission" date="2011-10" db="EMBL/GenBank/DDBJ databases">
        <authorList>
            <person name="Genoscope - CEA"/>
        </authorList>
    </citation>
    <scope>NUCLEOTIDE SEQUENCE</scope>
</reference>
<dbReference type="EMBL" id="FO082053">
    <property type="protein sequence ID" value="CCE80495.1"/>
    <property type="molecule type" value="Genomic_DNA"/>
</dbReference>
<dbReference type="SMART" id="SM00326">
    <property type="entry name" value="SH3"/>
    <property type="match status" value="1"/>
</dbReference>
<gene>
    <name evidence="6" type="primary">Piso0_003612</name>
    <name evidence="5" type="ORF">GNLVRS01_PISO0G16154g</name>
    <name evidence="6" type="ORF">GNLVRS01_PISO0H16155g</name>
</gene>
<evidence type="ECO:0000313" key="7">
    <source>
        <dbReference type="Proteomes" id="UP000005222"/>
    </source>
</evidence>
<dbReference type="Proteomes" id="UP000005222">
    <property type="component" value="Chromosome H"/>
</dbReference>
<dbReference type="EMBL" id="FO082052">
    <property type="protein sequence ID" value="CCE81260.1"/>
    <property type="molecule type" value="Genomic_DNA"/>
</dbReference>
<keyword evidence="1 2" id="KW-0728">SH3 domain</keyword>
<sequence>MKDSDKQNFQTFRDLFPSSTTIVDFAYSSQHPLRSGDFPLSKSGDGIPQDEWFLRDHDVSDEEHEEADSEAHAYSSDEINCKAIALFEFIPENDNEVALSEGQEIWISYRHGQGWLVAEDPETGENGLVPEEYVEIFYDEALDNPGPKITSPDDTPKPFLPEILQAYPKDGSETDGEWVDTENESESEVEIIDSPAAASASDGGEAKISTSGNLEANNTVNELETKVANASL</sequence>
<dbReference type="Proteomes" id="UP000005222">
    <property type="component" value="Chromosome G"/>
</dbReference>